<dbReference type="EMBL" id="CP071504">
    <property type="protein sequence ID" value="QSX29266.1"/>
    <property type="molecule type" value="Genomic_DNA"/>
</dbReference>
<evidence type="ECO:0000313" key="1">
    <source>
        <dbReference type="EMBL" id="QSX29266.1"/>
    </source>
</evidence>
<dbReference type="RefSeq" id="WP_207324463.1">
    <property type="nucleotide sequence ID" value="NZ_CP071504.1"/>
</dbReference>
<evidence type="ECO:0000313" key="2">
    <source>
        <dbReference type="Proteomes" id="UP000663281"/>
    </source>
</evidence>
<keyword evidence="2" id="KW-1185">Reference proteome</keyword>
<sequence>MGLFSYTQKNIHLKVVSDMHNDTAAGTSDSINGALVGAAVEDIMAERVTKMAPGQVKAVAHIVSVASGLVSSGVKTENEAQLNDVELEGKK</sequence>
<accession>A0A975AK15</accession>
<protein>
    <submittedName>
        <fullName evidence="1">Uncharacterized protein</fullName>
    </submittedName>
</protein>
<organism evidence="1 2">
    <name type="scientific">Shewanella cyperi</name>
    <dbReference type="NCBI Taxonomy" id="2814292"/>
    <lineage>
        <taxon>Bacteria</taxon>
        <taxon>Pseudomonadati</taxon>
        <taxon>Pseudomonadota</taxon>
        <taxon>Gammaproteobacteria</taxon>
        <taxon>Alteromonadales</taxon>
        <taxon>Shewanellaceae</taxon>
        <taxon>Shewanella</taxon>
    </lineage>
</organism>
<proteinExistence type="predicted"/>
<dbReference type="AlphaFoldDB" id="A0A975AK15"/>
<dbReference type="KEGG" id="scyp:JYB88_13715"/>
<name>A0A975AK15_9GAMM</name>
<gene>
    <name evidence="1" type="ORF">JYB88_13715</name>
</gene>
<dbReference type="Proteomes" id="UP000663281">
    <property type="component" value="Chromosome"/>
</dbReference>
<reference evidence="1 2" key="1">
    <citation type="submission" date="2021-03" db="EMBL/GenBank/DDBJ databases">
        <title>Novel species identification of genus Shewanella.</title>
        <authorList>
            <person name="Liu G."/>
            <person name="Zhang Q."/>
        </authorList>
    </citation>
    <scope>NUCLEOTIDE SEQUENCE [LARGE SCALE GENOMIC DNA]</scope>
    <source>
        <strain evidence="1 2">FJAT-53726</strain>
    </source>
</reference>